<dbReference type="PANTHER" id="PTHR37984:SF15">
    <property type="entry name" value="INTEGRASE CATALYTIC DOMAIN-CONTAINING PROTEIN"/>
    <property type="match status" value="1"/>
</dbReference>
<dbReference type="InterPro" id="IPR040676">
    <property type="entry name" value="DUF5641"/>
</dbReference>
<evidence type="ECO:0000256" key="2">
    <source>
        <dbReference type="ARBA" id="ARBA00022695"/>
    </source>
</evidence>
<accession>A0A6S7LNJ8</accession>
<keyword evidence="2" id="KW-0548">Nucleotidyltransferase</keyword>
<dbReference type="InterPro" id="IPR012337">
    <property type="entry name" value="RNaseH-like_sf"/>
</dbReference>
<reference evidence="9" key="1">
    <citation type="submission" date="2020-04" db="EMBL/GenBank/DDBJ databases">
        <authorList>
            <person name="Alioto T."/>
            <person name="Alioto T."/>
            <person name="Gomez Garrido J."/>
        </authorList>
    </citation>
    <scope>NUCLEOTIDE SEQUENCE</scope>
    <source>
        <strain evidence="9">A484AB</strain>
    </source>
</reference>
<gene>
    <name evidence="9" type="ORF">PACLA_8A038297</name>
</gene>
<evidence type="ECO:0000313" key="10">
    <source>
        <dbReference type="Proteomes" id="UP001152795"/>
    </source>
</evidence>
<keyword evidence="6" id="KW-0695">RNA-directed DNA polymerase</keyword>
<dbReference type="GO" id="GO:0003964">
    <property type="term" value="F:RNA-directed DNA polymerase activity"/>
    <property type="evidence" value="ECO:0007669"/>
    <property type="project" value="UniProtKB-KW"/>
</dbReference>
<evidence type="ECO:0000256" key="7">
    <source>
        <dbReference type="SAM" id="MobiDB-lite"/>
    </source>
</evidence>
<dbReference type="InterPro" id="IPR036397">
    <property type="entry name" value="RNaseH_sf"/>
</dbReference>
<dbReference type="PROSITE" id="PS50994">
    <property type="entry name" value="INTEGRASE"/>
    <property type="match status" value="1"/>
</dbReference>
<dbReference type="InterPro" id="IPR041373">
    <property type="entry name" value="RT_RNaseH"/>
</dbReference>
<dbReference type="SUPFAM" id="SSF53098">
    <property type="entry name" value="Ribonuclease H-like"/>
    <property type="match status" value="1"/>
</dbReference>
<dbReference type="PANTHER" id="PTHR37984">
    <property type="entry name" value="PROTEIN CBG26694"/>
    <property type="match status" value="1"/>
</dbReference>
<protein>
    <submittedName>
        <fullName evidence="9">Retrovirus-related Pol poly from transposon</fullName>
    </submittedName>
</protein>
<proteinExistence type="predicted"/>
<sequence>MLHGSKLHYPAVEKEAMAIVEAVRKWQHFLARRHFTLKTDQRSVAFMFDSRKRTKIKNNKIQAWRLELGSFSYTVEYRPGKDNVAPDSFTRAFSASMSSNNLEEIHIGLCHPGVTRMLHFVKSKNLPYSTEEVKKVCSACRSCAELKPQFYRPQQPGNLIKATQPMERLSIDFKGPLPTATRNAYILTVVDEYSRFPFAFPCPNMQSSTVIMCLNQLFSLCGMPNYIHSDLGTSFLSRELKDYLTKRGIATSRTTPYHPIGNGQVERYNGIIWKAVLALRSANLPDSRWELVLADALHSIRSLLCTSTNATPHERFFNFHRRSSYGVSLPSWMQPGPVLLRRFVRTSKNDPLVNYGRRLLSLPNIVNNNDEKDPDWQPNKSEIVRKGVHLEKLIEHFWKRWRNEYLLELRESHRLRIKNTPQRRIVRVGDVVVVRDDTPRVSWKIGRVEELITGKDDQVRGAAVKISSKGMKPGKLRRPIQALIPLEINDAENEDAGRENPSKKKDDPEETVETLKPRRKAGVIIIIF</sequence>
<dbReference type="AlphaFoldDB" id="A0A6S7LNJ8"/>
<dbReference type="Pfam" id="PF18701">
    <property type="entry name" value="DUF5641"/>
    <property type="match status" value="1"/>
</dbReference>
<evidence type="ECO:0000313" key="9">
    <source>
        <dbReference type="EMBL" id="CAB4035659.1"/>
    </source>
</evidence>
<dbReference type="GO" id="GO:0004519">
    <property type="term" value="F:endonuclease activity"/>
    <property type="evidence" value="ECO:0007669"/>
    <property type="project" value="UniProtKB-KW"/>
</dbReference>
<keyword evidence="10" id="KW-1185">Reference proteome</keyword>
<keyword evidence="3" id="KW-0540">Nuclease</keyword>
<dbReference type="Gene3D" id="3.30.420.10">
    <property type="entry name" value="Ribonuclease H-like superfamily/Ribonuclease H"/>
    <property type="match status" value="1"/>
</dbReference>
<evidence type="ECO:0000256" key="4">
    <source>
        <dbReference type="ARBA" id="ARBA00022759"/>
    </source>
</evidence>
<keyword evidence="1" id="KW-0808">Transferase</keyword>
<evidence type="ECO:0000256" key="1">
    <source>
        <dbReference type="ARBA" id="ARBA00022679"/>
    </source>
</evidence>
<keyword evidence="5" id="KW-0378">Hydrolase</keyword>
<evidence type="ECO:0000256" key="6">
    <source>
        <dbReference type="ARBA" id="ARBA00022918"/>
    </source>
</evidence>
<dbReference type="InterPro" id="IPR050951">
    <property type="entry name" value="Retrovirus_Pol_polyprotein"/>
</dbReference>
<dbReference type="Pfam" id="PF00665">
    <property type="entry name" value="rve"/>
    <property type="match status" value="1"/>
</dbReference>
<feature type="compositionally biased region" description="Basic and acidic residues" evidence="7">
    <location>
        <begin position="495"/>
        <end position="507"/>
    </location>
</feature>
<dbReference type="GO" id="GO:0016787">
    <property type="term" value="F:hydrolase activity"/>
    <property type="evidence" value="ECO:0007669"/>
    <property type="project" value="UniProtKB-KW"/>
</dbReference>
<evidence type="ECO:0000259" key="8">
    <source>
        <dbReference type="PROSITE" id="PS50994"/>
    </source>
</evidence>
<feature type="region of interest" description="Disordered" evidence="7">
    <location>
        <begin position="491"/>
        <end position="516"/>
    </location>
</feature>
<dbReference type="Pfam" id="PF17917">
    <property type="entry name" value="RT_RNaseH"/>
    <property type="match status" value="1"/>
</dbReference>
<name>A0A6S7LNJ8_PARCT</name>
<dbReference type="SUPFAM" id="SSF56672">
    <property type="entry name" value="DNA/RNA polymerases"/>
    <property type="match status" value="1"/>
</dbReference>
<organism evidence="9 10">
    <name type="scientific">Paramuricea clavata</name>
    <name type="common">Red gorgonian</name>
    <name type="synonym">Violescent sea-whip</name>
    <dbReference type="NCBI Taxonomy" id="317549"/>
    <lineage>
        <taxon>Eukaryota</taxon>
        <taxon>Metazoa</taxon>
        <taxon>Cnidaria</taxon>
        <taxon>Anthozoa</taxon>
        <taxon>Octocorallia</taxon>
        <taxon>Malacalcyonacea</taxon>
        <taxon>Plexauridae</taxon>
        <taxon>Paramuricea</taxon>
    </lineage>
</organism>
<dbReference type="Proteomes" id="UP001152795">
    <property type="component" value="Unassembled WGS sequence"/>
</dbReference>
<dbReference type="GO" id="GO:0015074">
    <property type="term" value="P:DNA integration"/>
    <property type="evidence" value="ECO:0007669"/>
    <property type="project" value="InterPro"/>
</dbReference>
<feature type="domain" description="Integrase catalytic" evidence="8">
    <location>
        <begin position="161"/>
        <end position="320"/>
    </location>
</feature>
<dbReference type="CDD" id="cd09274">
    <property type="entry name" value="RNase_HI_RT_Ty3"/>
    <property type="match status" value="1"/>
</dbReference>
<dbReference type="GO" id="GO:0003676">
    <property type="term" value="F:nucleic acid binding"/>
    <property type="evidence" value="ECO:0007669"/>
    <property type="project" value="InterPro"/>
</dbReference>
<keyword evidence="4" id="KW-0255">Endonuclease</keyword>
<comment type="caution">
    <text evidence="9">The sequence shown here is derived from an EMBL/GenBank/DDBJ whole genome shotgun (WGS) entry which is preliminary data.</text>
</comment>
<evidence type="ECO:0000256" key="5">
    <source>
        <dbReference type="ARBA" id="ARBA00022801"/>
    </source>
</evidence>
<evidence type="ECO:0000256" key="3">
    <source>
        <dbReference type="ARBA" id="ARBA00022722"/>
    </source>
</evidence>
<dbReference type="EMBL" id="CACRXK020021253">
    <property type="protein sequence ID" value="CAB4035659.1"/>
    <property type="molecule type" value="Genomic_DNA"/>
</dbReference>
<dbReference type="OrthoDB" id="5973194at2759"/>
<dbReference type="InterPro" id="IPR001584">
    <property type="entry name" value="Integrase_cat-core"/>
</dbReference>
<dbReference type="InterPro" id="IPR043502">
    <property type="entry name" value="DNA/RNA_pol_sf"/>
</dbReference>